<evidence type="ECO:0000313" key="2">
    <source>
        <dbReference type="Proteomes" id="UP000054477"/>
    </source>
</evidence>
<gene>
    <name evidence="1" type="ORF">K443DRAFT_401189</name>
</gene>
<dbReference type="EMBL" id="KN838845">
    <property type="protein sequence ID" value="KIJ93410.1"/>
    <property type="molecule type" value="Genomic_DNA"/>
</dbReference>
<accession>A0A0C9WQG3</accession>
<organism evidence="1 2">
    <name type="scientific">Laccaria amethystina LaAM-08-1</name>
    <dbReference type="NCBI Taxonomy" id="1095629"/>
    <lineage>
        <taxon>Eukaryota</taxon>
        <taxon>Fungi</taxon>
        <taxon>Dikarya</taxon>
        <taxon>Basidiomycota</taxon>
        <taxon>Agaricomycotina</taxon>
        <taxon>Agaricomycetes</taxon>
        <taxon>Agaricomycetidae</taxon>
        <taxon>Agaricales</taxon>
        <taxon>Agaricineae</taxon>
        <taxon>Hydnangiaceae</taxon>
        <taxon>Laccaria</taxon>
    </lineage>
</organism>
<dbReference type="Proteomes" id="UP000054477">
    <property type="component" value="Unassembled WGS sequence"/>
</dbReference>
<keyword evidence="2" id="KW-1185">Reference proteome</keyword>
<dbReference type="HOGENOM" id="CLU_2850059_0_0_1"/>
<dbReference type="AlphaFoldDB" id="A0A0C9WQG3"/>
<name>A0A0C9WQG3_9AGAR</name>
<reference evidence="2" key="2">
    <citation type="submission" date="2015-01" db="EMBL/GenBank/DDBJ databases">
        <title>Evolutionary Origins and Diversification of the Mycorrhizal Mutualists.</title>
        <authorList>
            <consortium name="DOE Joint Genome Institute"/>
            <consortium name="Mycorrhizal Genomics Consortium"/>
            <person name="Kohler A."/>
            <person name="Kuo A."/>
            <person name="Nagy L.G."/>
            <person name="Floudas D."/>
            <person name="Copeland A."/>
            <person name="Barry K.W."/>
            <person name="Cichocki N."/>
            <person name="Veneault-Fourrey C."/>
            <person name="LaButti K."/>
            <person name="Lindquist E.A."/>
            <person name="Lipzen A."/>
            <person name="Lundell T."/>
            <person name="Morin E."/>
            <person name="Murat C."/>
            <person name="Riley R."/>
            <person name="Ohm R."/>
            <person name="Sun H."/>
            <person name="Tunlid A."/>
            <person name="Henrissat B."/>
            <person name="Grigoriev I.V."/>
            <person name="Hibbett D.S."/>
            <person name="Martin F."/>
        </authorList>
    </citation>
    <scope>NUCLEOTIDE SEQUENCE [LARGE SCALE GENOMIC DNA]</scope>
    <source>
        <strain evidence="2">LaAM-08-1</strain>
    </source>
</reference>
<proteinExistence type="predicted"/>
<protein>
    <submittedName>
        <fullName evidence="1">Uncharacterized protein</fullName>
    </submittedName>
</protein>
<evidence type="ECO:0000313" key="1">
    <source>
        <dbReference type="EMBL" id="KIJ93410.1"/>
    </source>
</evidence>
<reference evidence="1 2" key="1">
    <citation type="submission" date="2014-04" db="EMBL/GenBank/DDBJ databases">
        <authorList>
            <consortium name="DOE Joint Genome Institute"/>
            <person name="Kuo A."/>
            <person name="Kohler A."/>
            <person name="Nagy L.G."/>
            <person name="Floudas D."/>
            <person name="Copeland A."/>
            <person name="Barry K.W."/>
            <person name="Cichocki N."/>
            <person name="Veneault-Fourrey C."/>
            <person name="LaButti K."/>
            <person name="Lindquist E.A."/>
            <person name="Lipzen A."/>
            <person name="Lundell T."/>
            <person name="Morin E."/>
            <person name="Murat C."/>
            <person name="Sun H."/>
            <person name="Tunlid A."/>
            <person name="Henrissat B."/>
            <person name="Grigoriev I.V."/>
            <person name="Hibbett D.S."/>
            <person name="Martin F."/>
            <person name="Nordberg H.P."/>
            <person name="Cantor M.N."/>
            <person name="Hua S.X."/>
        </authorList>
    </citation>
    <scope>NUCLEOTIDE SEQUENCE [LARGE SCALE GENOMIC DNA]</scope>
    <source>
        <strain evidence="1 2">LaAM-08-1</strain>
    </source>
</reference>
<sequence>MTVGLCDLGYPEVDGCVLHLLPLNVTDMHRKATESLTTKKSYNYKITLEPLVCTFGFLLEARHYR</sequence>